<accession>Q10W86</accession>
<dbReference type="EMBL" id="CP000393">
    <property type="protein sequence ID" value="ABG53488.1"/>
    <property type="molecule type" value="Genomic_DNA"/>
</dbReference>
<keyword evidence="2" id="KW-0378">Hydrolase</keyword>
<organism evidence="4">
    <name type="scientific">Trichodesmium erythraeum (strain IMS101)</name>
    <dbReference type="NCBI Taxonomy" id="203124"/>
    <lineage>
        <taxon>Bacteria</taxon>
        <taxon>Bacillati</taxon>
        <taxon>Cyanobacteriota</taxon>
        <taxon>Cyanophyceae</taxon>
        <taxon>Oscillatoriophycideae</taxon>
        <taxon>Oscillatoriales</taxon>
        <taxon>Microcoleaceae</taxon>
        <taxon>Trichodesmium</taxon>
    </lineage>
</organism>
<dbReference type="Pfam" id="PF03061">
    <property type="entry name" value="4HBT"/>
    <property type="match status" value="1"/>
</dbReference>
<dbReference type="PIRSF" id="PIRSF003230">
    <property type="entry name" value="YbgC"/>
    <property type="match status" value="1"/>
</dbReference>
<dbReference type="CDD" id="cd00586">
    <property type="entry name" value="4HBT"/>
    <property type="match status" value="1"/>
</dbReference>
<dbReference type="STRING" id="203124.Tery_4502"/>
<dbReference type="InterPro" id="IPR050563">
    <property type="entry name" value="4-hydroxybenzoyl-CoA_TE"/>
</dbReference>
<dbReference type="NCBIfam" id="TIGR00051">
    <property type="entry name" value="YbgC/FadM family acyl-CoA thioesterase"/>
    <property type="match status" value="1"/>
</dbReference>
<evidence type="ECO:0000256" key="2">
    <source>
        <dbReference type="ARBA" id="ARBA00022801"/>
    </source>
</evidence>
<dbReference type="GO" id="GO:0047617">
    <property type="term" value="F:fatty acyl-CoA hydrolase activity"/>
    <property type="evidence" value="ECO:0007669"/>
    <property type="project" value="TreeGrafter"/>
</dbReference>
<dbReference type="PANTHER" id="PTHR31793:SF37">
    <property type="entry name" value="ACYL-COA THIOESTER HYDROLASE YBGC"/>
    <property type="match status" value="1"/>
</dbReference>
<protein>
    <submittedName>
        <fullName evidence="4">4-hydroxybenzoyl-CoA thioesterase</fullName>
    </submittedName>
</protein>
<dbReference type="HOGENOM" id="CLU_101141_3_1_3"/>
<dbReference type="eggNOG" id="COG0824">
    <property type="taxonomic scope" value="Bacteria"/>
</dbReference>
<evidence type="ECO:0000259" key="3">
    <source>
        <dbReference type="Pfam" id="PF03061"/>
    </source>
</evidence>
<dbReference type="Gene3D" id="3.10.129.10">
    <property type="entry name" value="Hotdog Thioesterase"/>
    <property type="match status" value="1"/>
</dbReference>
<dbReference type="InterPro" id="IPR006684">
    <property type="entry name" value="YbgC/YbaW"/>
</dbReference>
<dbReference type="PANTHER" id="PTHR31793">
    <property type="entry name" value="4-HYDROXYBENZOYL-COA THIOESTERASE FAMILY MEMBER"/>
    <property type="match status" value="1"/>
</dbReference>
<evidence type="ECO:0000256" key="1">
    <source>
        <dbReference type="ARBA" id="ARBA00005953"/>
    </source>
</evidence>
<dbReference type="OrthoDB" id="9800856at2"/>
<dbReference type="InterPro" id="IPR008272">
    <property type="entry name" value="HB-CoA_thioesterase_AS"/>
</dbReference>
<comment type="similarity">
    <text evidence="1">Belongs to the 4-hydroxybenzoyl-CoA thioesterase family.</text>
</comment>
<evidence type="ECO:0000313" key="4">
    <source>
        <dbReference type="EMBL" id="ABG53488.1"/>
    </source>
</evidence>
<dbReference type="InterPro" id="IPR029069">
    <property type="entry name" value="HotDog_dom_sf"/>
</dbReference>
<dbReference type="RefSeq" id="WP_011613810.1">
    <property type="nucleotide sequence ID" value="NC_008312.1"/>
</dbReference>
<dbReference type="AlphaFoldDB" id="Q10W86"/>
<reference evidence="4" key="1">
    <citation type="submission" date="2006-06" db="EMBL/GenBank/DDBJ databases">
        <title>Complete sequence of Trichodesmium erythraeum IMS101.</title>
        <authorList>
            <consortium name="US DOE Joint Genome Institute"/>
            <person name="Copeland A."/>
            <person name="Lucas S."/>
            <person name="Lapidus A."/>
            <person name="Barry K."/>
            <person name="Detter J.C."/>
            <person name="Glavina del Rio T."/>
            <person name="Hammon N."/>
            <person name="Israni S."/>
            <person name="Dalin E."/>
            <person name="Tice H."/>
            <person name="Pitluck S."/>
            <person name="Kiss H."/>
            <person name="Munk A.C."/>
            <person name="Brettin T."/>
            <person name="Bruce D."/>
            <person name="Han C."/>
            <person name="Tapia R."/>
            <person name="Gilna P."/>
            <person name="Schmutz J."/>
            <person name="Larimer F."/>
            <person name="Land M."/>
            <person name="Hauser L."/>
            <person name="Kyrpides N."/>
            <person name="Kim E."/>
            <person name="Richardson P."/>
        </authorList>
    </citation>
    <scope>NUCLEOTIDE SEQUENCE [LARGE SCALE GENOMIC DNA]</scope>
    <source>
        <strain evidence="4">IMS101</strain>
    </source>
</reference>
<name>Q10W86_TRIEI</name>
<feature type="domain" description="Thioesterase" evidence="3">
    <location>
        <begin position="42"/>
        <end position="125"/>
    </location>
</feature>
<dbReference type="SUPFAM" id="SSF54637">
    <property type="entry name" value="Thioesterase/thiol ester dehydrase-isomerase"/>
    <property type="match status" value="1"/>
</dbReference>
<dbReference type="KEGG" id="ter:Tery_4502"/>
<gene>
    <name evidence="4" type="ordered locus">Tery_4502</name>
</gene>
<proteinExistence type="inferred from homology"/>
<dbReference type="InterPro" id="IPR006683">
    <property type="entry name" value="Thioestr_dom"/>
</dbReference>
<sequence length="161" mass="18582">MASSEQFQPQLPTSAIENQPTEKPEVWFEYVVRVYPHHTDYGGIVWHGVYLSWMEEARVESLRSIGIEFAELVNLGCDLPVVDLSIKYHQPIKLGMVVVVKTCMRNTQGVRLEWDYKIQSLDNQELYTTAKVTLVTVDREKGKIMRRLPPSIEAIFTRLSK</sequence>
<dbReference type="PROSITE" id="PS01328">
    <property type="entry name" value="4HBCOA_THIOESTERASE"/>
    <property type="match status" value="1"/>
</dbReference>